<evidence type="ECO:0000313" key="11">
    <source>
        <dbReference type="Proteomes" id="UP000237271"/>
    </source>
</evidence>
<proteinExistence type="predicted"/>
<feature type="compositionally biased region" description="Basic and acidic residues" evidence="9">
    <location>
        <begin position="45"/>
        <end position="83"/>
    </location>
</feature>
<evidence type="ECO:0000256" key="1">
    <source>
        <dbReference type="ARBA" id="ARBA00004138"/>
    </source>
</evidence>
<keyword evidence="3" id="KW-0963">Cytoplasm</keyword>
<dbReference type="AlphaFoldDB" id="A0A2P4XWU3"/>
<accession>A0A2P4XWU3</accession>
<evidence type="ECO:0000256" key="7">
    <source>
        <dbReference type="ARBA" id="ARBA00023212"/>
    </source>
</evidence>
<evidence type="ECO:0000313" key="10">
    <source>
        <dbReference type="EMBL" id="POM70030.1"/>
    </source>
</evidence>
<dbReference type="OrthoDB" id="64311at2759"/>
<keyword evidence="5" id="KW-0677">Repeat</keyword>
<comment type="caution">
    <text evidence="10">The sequence shown here is derived from an EMBL/GenBank/DDBJ whole genome shotgun (WGS) entry which is preliminary data.</text>
</comment>
<dbReference type="PANTHER" id="PTHR14885:SF1">
    <property type="entry name" value="CILIA- AND FLAGELLA-ASSOCIATED PROTEIN 43"/>
    <property type="match status" value="1"/>
</dbReference>
<evidence type="ECO:0000256" key="2">
    <source>
        <dbReference type="ARBA" id="ARBA00004245"/>
    </source>
</evidence>
<organism evidence="10 11">
    <name type="scientific">Phytophthora palmivora</name>
    <dbReference type="NCBI Taxonomy" id="4796"/>
    <lineage>
        <taxon>Eukaryota</taxon>
        <taxon>Sar</taxon>
        <taxon>Stramenopiles</taxon>
        <taxon>Oomycota</taxon>
        <taxon>Peronosporomycetes</taxon>
        <taxon>Peronosporales</taxon>
        <taxon>Peronosporaceae</taxon>
        <taxon>Phytophthora</taxon>
    </lineage>
</organism>
<comment type="subcellular location">
    <subcellularLocation>
        <location evidence="1">Cell projection</location>
        <location evidence="1">Cilium</location>
    </subcellularLocation>
    <subcellularLocation>
        <location evidence="2">Cytoplasm</location>
        <location evidence="2">Cytoskeleton</location>
    </subcellularLocation>
</comment>
<protein>
    <submittedName>
        <fullName evidence="10">Uncharacterized protein</fullName>
    </submittedName>
</protein>
<keyword evidence="11" id="KW-1185">Reference proteome</keyword>
<dbReference type="GO" id="GO:0005930">
    <property type="term" value="C:axoneme"/>
    <property type="evidence" value="ECO:0007669"/>
    <property type="project" value="TreeGrafter"/>
</dbReference>
<keyword evidence="7" id="KW-0206">Cytoskeleton</keyword>
<name>A0A2P4XWU3_9STRA</name>
<evidence type="ECO:0000256" key="4">
    <source>
        <dbReference type="ARBA" id="ARBA00022574"/>
    </source>
</evidence>
<dbReference type="PANTHER" id="PTHR14885">
    <property type="entry name" value="CILIA- AND FLAGELLA-ASSOCIATED PROTEIN 43-RELATED"/>
    <property type="match status" value="1"/>
</dbReference>
<feature type="non-terminal residue" evidence="10">
    <location>
        <position position="158"/>
    </location>
</feature>
<dbReference type="EMBL" id="NCKW01007558">
    <property type="protein sequence ID" value="POM70030.1"/>
    <property type="molecule type" value="Genomic_DNA"/>
</dbReference>
<evidence type="ECO:0000256" key="3">
    <source>
        <dbReference type="ARBA" id="ARBA00022490"/>
    </source>
</evidence>
<sequence length="158" mass="18362">MEQIEAKNARITEITTELNASASGADLFRPQWAPEEKADSILKVSPEEMTQKPYETVERRKQREREAQEAAEREKARKKDDVGGRALIDMMDGTLEAKKDPLAAQELVKEPWMLTIPLEEMTPEQRKLVAQFESAQARFEEEREKYRKSLDLELRKTR</sequence>
<evidence type="ECO:0000256" key="5">
    <source>
        <dbReference type="ARBA" id="ARBA00022737"/>
    </source>
</evidence>
<feature type="region of interest" description="Disordered" evidence="9">
    <location>
        <begin position="45"/>
        <end position="85"/>
    </location>
</feature>
<evidence type="ECO:0000256" key="9">
    <source>
        <dbReference type="SAM" id="MobiDB-lite"/>
    </source>
</evidence>
<keyword evidence="6" id="KW-0175">Coiled coil</keyword>
<evidence type="ECO:0000256" key="8">
    <source>
        <dbReference type="ARBA" id="ARBA00023273"/>
    </source>
</evidence>
<keyword evidence="8" id="KW-0966">Cell projection</keyword>
<dbReference type="Pfam" id="PF25828">
    <property type="entry name" value="CC_Cfap43"/>
    <property type="match status" value="1"/>
</dbReference>
<dbReference type="Proteomes" id="UP000237271">
    <property type="component" value="Unassembled WGS sequence"/>
</dbReference>
<gene>
    <name evidence="10" type="ORF">PHPALM_13612</name>
</gene>
<dbReference type="GO" id="GO:0060271">
    <property type="term" value="P:cilium assembly"/>
    <property type="evidence" value="ECO:0007669"/>
    <property type="project" value="TreeGrafter"/>
</dbReference>
<reference evidence="10 11" key="1">
    <citation type="journal article" date="2017" name="Genome Biol. Evol.">
        <title>Phytophthora megakarya and P. palmivora, closely related causal agents of cacao black pod rot, underwent increases in genome sizes and gene numbers by different mechanisms.</title>
        <authorList>
            <person name="Ali S.S."/>
            <person name="Shao J."/>
            <person name="Lary D.J."/>
            <person name="Kronmiller B."/>
            <person name="Shen D."/>
            <person name="Strem M.D."/>
            <person name="Amoako-Attah I."/>
            <person name="Akrofi A.Y."/>
            <person name="Begoude B.A."/>
            <person name="Ten Hoopen G.M."/>
            <person name="Coulibaly K."/>
            <person name="Kebe B.I."/>
            <person name="Melnick R.L."/>
            <person name="Guiltinan M.J."/>
            <person name="Tyler B.M."/>
            <person name="Meinhardt L.W."/>
            <person name="Bailey B.A."/>
        </authorList>
    </citation>
    <scope>NUCLEOTIDE SEQUENCE [LARGE SCALE GENOMIC DNA]</scope>
    <source>
        <strain evidence="11">sbr112.9</strain>
    </source>
</reference>
<keyword evidence="4" id="KW-0853">WD repeat</keyword>
<evidence type="ECO:0000256" key="6">
    <source>
        <dbReference type="ARBA" id="ARBA00023054"/>
    </source>
</evidence>